<name>Q9R4Z2_LACAI</name>
<dbReference type="SUPFAM" id="SSF52540">
    <property type="entry name" value="P-loop containing nucleoside triphosphate hydrolases"/>
    <property type="match status" value="1"/>
</dbReference>
<proteinExistence type="evidence at protein level"/>
<accession>Q9R4Z2</accession>
<dbReference type="PIR" id="B54257">
    <property type="entry name" value="B54257"/>
</dbReference>
<reference key="1">
    <citation type="journal article" date="1994" name="Biochemistry">
        <title>Heterodimeric deoxynucleoside kinases of Lactobacillus acidophilus R-26: functional assignment of subunits using limited proteolysis controlled by end-product inhibitors.</title>
        <authorList>
            <person name="Ikeda S."/>
            <person name="Ma G.T."/>
            <person name="Ives D.H."/>
        </authorList>
    </citation>
    <scope>PROTEIN SEQUENCE</scope>
</reference>
<sequence>MIVLSGPIGAGKSSLTGILSKYLGTNPF</sequence>
<organism>
    <name type="scientific">Lactobacillus acidophilus</name>
    <dbReference type="NCBI Taxonomy" id="1579"/>
    <lineage>
        <taxon>Bacteria</taxon>
        <taxon>Bacillati</taxon>
        <taxon>Bacillota</taxon>
        <taxon>Bacilli</taxon>
        <taxon>Lactobacillales</taxon>
        <taxon>Lactobacillaceae</taxon>
        <taxon>Lactobacillus</taxon>
    </lineage>
</organism>
<keyword id="KW-0903">Direct protein sequencing</keyword>
<dbReference type="Gene3D" id="3.40.50.300">
    <property type="entry name" value="P-loop containing nucleotide triphosphate hydrolases"/>
    <property type="match status" value="1"/>
</dbReference>
<protein>
    <submittedName>
        <fullName>Deoxynucleoside kinase complex I F-component</fullName>
    </submittedName>
</protein>
<dbReference type="InterPro" id="IPR027417">
    <property type="entry name" value="P-loop_NTPase"/>
</dbReference>
<dbReference type="AlphaFoldDB" id="Q9R4Z2"/>